<reference evidence="3" key="1">
    <citation type="journal article" date="2015" name="PLoS Negl. Trop. Dis.">
        <title>Deep Sequencing Analysis of the Ixodes ricinus Haemocytome.</title>
        <authorList>
            <person name="Kotsyfakis M."/>
            <person name="Kopacek P."/>
            <person name="Franta Z."/>
            <person name="Pedra J.H."/>
            <person name="Ribeiro J.M."/>
        </authorList>
    </citation>
    <scope>NUCLEOTIDE SEQUENCE</scope>
</reference>
<dbReference type="AlphaFoldDB" id="A0A090XCZ8"/>
<feature type="compositionally biased region" description="Acidic residues" evidence="1">
    <location>
        <begin position="127"/>
        <end position="143"/>
    </location>
</feature>
<evidence type="ECO:0000313" key="3">
    <source>
        <dbReference type="EMBL" id="JAC93365.1"/>
    </source>
</evidence>
<sequence>MLLLEAILVVLMLTIGHRQCSSIPHATTSTENKALSILPSSFIISTQDSDGCITKVFPKDLNGVLSLSCKKSCNDGKERLETEGNECIVTVTQTKSNEATITVGTCKNGTCVTKNPVECVPTSLTSTEEEDQQEDEEEEEEGE</sequence>
<protein>
    <submittedName>
        <fullName evidence="3">Putative secreted protein</fullName>
    </submittedName>
</protein>
<feature type="chain" id="PRO_5001869103" evidence="2">
    <location>
        <begin position="23"/>
        <end position="143"/>
    </location>
</feature>
<feature type="signal peptide" evidence="2">
    <location>
        <begin position="1"/>
        <end position="22"/>
    </location>
</feature>
<keyword evidence="2" id="KW-0732">Signal</keyword>
<evidence type="ECO:0000256" key="1">
    <source>
        <dbReference type="SAM" id="MobiDB-lite"/>
    </source>
</evidence>
<dbReference type="EMBL" id="GBIH01001345">
    <property type="protein sequence ID" value="JAC93365.1"/>
    <property type="molecule type" value="mRNA"/>
</dbReference>
<dbReference type="Gene3D" id="2.30.130.100">
    <property type="match status" value="1"/>
</dbReference>
<name>A0A090XCZ8_IXORI</name>
<evidence type="ECO:0000256" key="2">
    <source>
        <dbReference type="SAM" id="SignalP"/>
    </source>
</evidence>
<organism evidence="3">
    <name type="scientific">Ixodes ricinus</name>
    <name type="common">Common tick</name>
    <name type="synonym">Acarus ricinus</name>
    <dbReference type="NCBI Taxonomy" id="34613"/>
    <lineage>
        <taxon>Eukaryota</taxon>
        <taxon>Metazoa</taxon>
        <taxon>Ecdysozoa</taxon>
        <taxon>Arthropoda</taxon>
        <taxon>Chelicerata</taxon>
        <taxon>Arachnida</taxon>
        <taxon>Acari</taxon>
        <taxon>Parasitiformes</taxon>
        <taxon>Ixodida</taxon>
        <taxon>Ixodoidea</taxon>
        <taxon>Ixodidae</taxon>
        <taxon>Ixodinae</taxon>
        <taxon>Ixodes</taxon>
    </lineage>
</organism>
<proteinExistence type="evidence at transcript level"/>
<feature type="region of interest" description="Disordered" evidence="1">
    <location>
        <begin position="122"/>
        <end position="143"/>
    </location>
</feature>
<accession>A0A090XCZ8</accession>